<dbReference type="InterPro" id="IPR002477">
    <property type="entry name" value="Peptidoglycan-bd-like"/>
</dbReference>
<feature type="domain" description="Peptidoglycan binding-like" evidence="1">
    <location>
        <begin position="13"/>
        <end position="65"/>
    </location>
</feature>
<dbReference type="RefSeq" id="WP_173060555.1">
    <property type="nucleotide sequence ID" value="NZ_BAABGO010000023.1"/>
</dbReference>
<dbReference type="SUPFAM" id="SSF47090">
    <property type="entry name" value="PGBD-like"/>
    <property type="match status" value="1"/>
</dbReference>
<dbReference type="InterPro" id="IPR036365">
    <property type="entry name" value="PGBD-like_sf"/>
</dbReference>
<keyword evidence="3" id="KW-1185">Reference proteome</keyword>
<dbReference type="Gene3D" id="1.10.101.10">
    <property type="entry name" value="PGBD-like superfamily/PGBD"/>
    <property type="match status" value="1"/>
</dbReference>
<reference evidence="2 3" key="1">
    <citation type="submission" date="2020-03" db="EMBL/GenBank/DDBJ databases">
        <title>Whole genome shotgun sequence of Phytohabitans houttuyneae NBRC 108639.</title>
        <authorList>
            <person name="Komaki H."/>
            <person name="Tamura T."/>
        </authorList>
    </citation>
    <scope>NUCLEOTIDE SEQUENCE [LARGE SCALE GENOMIC DNA]</scope>
    <source>
        <strain evidence="2 3">NBRC 108639</strain>
    </source>
</reference>
<proteinExistence type="predicted"/>
<evidence type="ECO:0000259" key="1">
    <source>
        <dbReference type="Pfam" id="PF01471"/>
    </source>
</evidence>
<name>A0A6V8KHC5_9ACTN</name>
<dbReference type="InterPro" id="IPR036366">
    <property type="entry name" value="PGBDSf"/>
</dbReference>
<accession>A0A6V8KHC5</accession>
<dbReference type="EMBL" id="BLPF01000002">
    <property type="protein sequence ID" value="GFJ81406.1"/>
    <property type="molecule type" value="Genomic_DNA"/>
</dbReference>
<evidence type="ECO:0000313" key="3">
    <source>
        <dbReference type="Proteomes" id="UP000482800"/>
    </source>
</evidence>
<reference evidence="2 3" key="2">
    <citation type="submission" date="2020-03" db="EMBL/GenBank/DDBJ databases">
        <authorList>
            <person name="Ichikawa N."/>
            <person name="Kimura A."/>
            <person name="Kitahashi Y."/>
            <person name="Uohara A."/>
        </authorList>
    </citation>
    <scope>NUCLEOTIDE SEQUENCE [LARGE SCALE GENOMIC DNA]</scope>
    <source>
        <strain evidence="2 3">NBRC 108639</strain>
    </source>
</reference>
<comment type="caution">
    <text evidence="2">The sequence shown here is derived from an EMBL/GenBank/DDBJ whole genome shotgun (WGS) entry which is preliminary data.</text>
</comment>
<protein>
    <recommendedName>
        <fullName evidence="1">Peptidoglycan binding-like domain-containing protein</fullName>
    </recommendedName>
</protein>
<dbReference type="AlphaFoldDB" id="A0A6V8KHC5"/>
<evidence type="ECO:0000313" key="2">
    <source>
        <dbReference type="EMBL" id="GFJ81406.1"/>
    </source>
</evidence>
<sequence>MTDEPILRSGDHGEWVRHLQQMLTVAGHDPGPADGAFGDRTLASVWAYQSSFGLVVDGVVGPDTWFQLYVPPSLDTVVPTVRRLSRSLVKVDVPAV</sequence>
<dbReference type="Proteomes" id="UP000482800">
    <property type="component" value="Unassembled WGS sequence"/>
</dbReference>
<organism evidence="2 3">
    <name type="scientific">Phytohabitans houttuyneae</name>
    <dbReference type="NCBI Taxonomy" id="1076126"/>
    <lineage>
        <taxon>Bacteria</taxon>
        <taxon>Bacillati</taxon>
        <taxon>Actinomycetota</taxon>
        <taxon>Actinomycetes</taxon>
        <taxon>Micromonosporales</taxon>
        <taxon>Micromonosporaceae</taxon>
    </lineage>
</organism>
<gene>
    <name evidence="2" type="ORF">Phou_055860</name>
</gene>
<dbReference type="Pfam" id="PF01471">
    <property type="entry name" value="PG_binding_1"/>
    <property type="match status" value="1"/>
</dbReference>